<dbReference type="CDD" id="cd16917">
    <property type="entry name" value="HATPase_UhpB-NarQ-NarX-like"/>
    <property type="match status" value="1"/>
</dbReference>
<organism evidence="11 12">
    <name type="scientific">Mucilaginibacter mallensis</name>
    <dbReference type="NCBI Taxonomy" id="652787"/>
    <lineage>
        <taxon>Bacteria</taxon>
        <taxon>Pseudomonadati</taxon>
        <taxon>Bacteroidota</taxon>
        <taxon>Sphingobacteriia</taxon>
        <taxon>Sphingobacteriales</taxon>
        <taxon>Sphingobacteriaceae</taxon>
        <taxon>Mucilaginibacter</taxon>
    </lineage>
</organism>
<dbReference type="EMBL" id="LT629740">
    <property type="protein sequence ID" value="SDT11745.1"/>
    <property type="molecule type" value="Genomic_DNA"/>
</dbReference>
<evidence type="ECO:0000256" key="6">
    <source>
        <dbReference type="ARBA" id="ARBA00022777"/>
    </source>
</evidence>
<keyword evidence="5" id="KW-0547">Nucleotide-binding</keyword>
<keyword evidence="9" id="KW-0472">Membrane</keyword>
<dbReference type="PANTHER" id="PTHR24421:SF10">
    <property type="entry name" value="NITRATE_NITRITE SENSOR PROTEIN NARQ"/>
    <property type="match status" value="1"/>
</dbReference>
<evidence type="ECO:0000256" key="2">
    <source>
        <dbReference type="ARBA" id="ARBA00012438"/>
    </source>
</evidence>
<dbReference type="Gene3D" id="3.30.565.10">
    <property type="entry name" value="Histidine kinase-like ATPase, C-terminal domain"/>
    <property type="match status" value="1"/>
</dbReference>
<dbReference type="InterPro" id="IPR036890">
    <property type="entry name" value="HATPase_C_sf"/>
</dbReference>
<dbReference type="GO" id="GO:0046983">
    <property type="term" value="F:protein dimerization activity"/>
    <property type="evidence" value="ECO:0007669"/>
    <property type="project" value="InterPro"/>
</dbReference>
<keyword evidence="3" id="KW-0597">Phosphoprotein</keyword>
<keyword evidence="8" id="KW-0902">Two-component regulatory system</keyword>
<keyword evidence="12" id="KW-1185">Reference proteome</keyword>
<dbReference type="SUPFAM" id="SSF55874">
    <property type="entry name" value="ATPase domain of HSP90 chaperone/DNA topoisomerase II/histidine kinase"/>
    <property type="match status" value="1"/>
</dbReference>
<dbReference type="OrthoDB" id="5401121at2"/>
<dbReference type="GO" id="GO:0016020">
    <property type="term" value="C:membrane"/>
    <property type="evidence" value="ECO:0007669"/>
    <property type="project" value="InterPro"/>
</dbReference>
<feature type="domain" description="Histidine kinase" evidence="10">
    <location>
        <begin position="55"/>
        <end position="247"/>
    </location>
</feature>
<dbReference type="InterPro" id="IPR005467">
    <property type="entry name" value="His_kinase_dom"/>
</dbReference>
<dbReference type="STRING" id="652787.SAMN05216490_2525"/>
<dbReference type="GO" id="GO:0005524">
    <property type="term" value="F:ATP binding"/>
    <property type="evidence" value="ECO:0007669"/>
    <property type="project" value="UniProtKB-KW"/>
</dbReference>
<evidence type="ECO:0000256" key="4">
    <source>
        <dbReference type="ARBA" id="ARBA00022679"/>
    </source>
</evidence>
<evidence type="ECO:0000256" key="3">
    <source>
        <dbReference type="ARBA" id="ARBA00022553"/>
    </source>
</evidence>
<evidence type="ECO:0000256" key="5">
    <source>
        <dbReference type="ARBA" id="ARBA00022741"/>
    </source>
</evidence>
<dbReference type="Pfam" id="PF07730">
    <property type="entry name" value="HisKA_3"/>
    <property type="match status" value="1"/>
</dbReference>
<evidence type="ECO:0000313" key="11">
    <source>
        <dbReference type="EMBL" id="SDT11745.1"/>
    </source>
</evidence>
<gene>
    <name evidence="11" type="ORF">SAMN05216490_2525</name>
</gene>
<dbReference type="Pfam" id="PF02518">
    <property type="entry name" value="HATPase_c"/>
    <property type="match status" value="1"/>
</dbReference>
<dbReference type="RefSeq" id="WP_091373099.1">
    <property type="nucleotide sequence ID" value="NZ_LT629740.1"/>
</dbReference>
<keyword evidence="9" id="KW-0812">Transmembrane</keyword>
<dbReference type="InterPro" id="IPR011712">
    <property type="entry name" value="Sig_transdc_His_kin_sub3_dim/P"/>
</dbReference>
<dbReference type="GO" id="GO:0000155">
    <property type="term" value="F:phosphorelay sensor kinase activity"/>
    <property type="evidence" value="ECO:0007669"/>
    <property type="project" value="InterPro"/>
</dbReference>
<dbReference type="PANTHER" id="PTHR24421">
    <property type="entry name" value="NITRATE/NITRITE SENSOR PROTEIN NARX-RELATED"/>
    <property type="match status" value="1"/>
</dbReference>
<dbReference type="PROSITE" id="PS50109">
    <property type="entry name" value="HIS_KIN"/>
    <property type="match status" value="1"/>
</dbReference>
<evidence type="ECO:0000313" key="12">
    <source>
        <dbReference type="Proteomes" id="UP000199679"/>
    </source>
</evidence>
<dbReference type="Proteomes" id="UP000199679">
    <property type="component" value="Chromosome I"/>
</dbReference>
<evidence type="ECO:0000256" key="8">
    <source>
        <dbReference type="ARBA" id="ARBA00023012"/>
    </source>
</evidence>
<dbReference type="InterPro" id="IPR050482">
    <property type="entry name" value="Sensor_HK_TwoCompSys"/>
</dbReference>
<name>A0A1H1XRA0_MUCMA</name>
<keyword evidence="4" id="KW-0808">Transferase</keyword>
<keyword evidence="9" id="KW-1133">Transmembrane helix</keyword>
<dbReference type="Gene3D" id="1.20.5.1930">
    <property type="match status" value="1"/>
</dbReference>
<dbReference type="SMART" id="SM00387">
    <property type="entry name" value="HATPase_c"/>
    <property type="match status" value="1"/>
</dbReference>
<sequence length="247" mass="27967">MPDKLFYTVGITSILIAIVIIFFVISVIRYHKRYMQLQKERIQAQIMMQEQERKRIANDLHDSLGPMLSTVKLFMNSIAVNNDTDRESLDKASGYIDETIHNLREIAYNLLPSGLDRNNLEMVVNEYIGRMGSRQSIKIIFSVTKDTVIPKKTEIHLFRIIQEIVHNTIKHSGARSLKLAITSQPDGLFLVSEDNGRGFDPDSIRAASGGLGLKSIENRCQMLDADFKLITSKNKGCKMIIKVPVNS</sequence>
<keyword evidence="7" id="KW-0067">ATP-binding</keyword>
<keyword evidence="6 11" id="KW-0418">Kinase</keyword>
<evidence type="ECO:0000256" key="1">
    <source>
        <dbReference type="ARBA" id="ARBA00000085"/>
    </source>
</evidence>
<evidence type="ECO:0000256" key="9">
    <source>
        <dbReference type="SAM" id="Phobius"/>
    </source>
</evidence>
<proteinExistence type="predicted"/>
<feature type="transmembrane region" description="Helical" evidence="9">
    <location>
        <begin position="6"/>
        <end position="28"/>
    </location>
</feature>
<dbReference type="AlphaFoldDB" id="A0A1H1XRA0"/>
<evidence type="ECO:0000256" key="7">
    <source>
        <dbReference type="ARBA" id="ARBA00022840"/>
    </source>
</evidence>
<protein>
    <recommendedName>
        <fullName evidence="2">histidine kinase</fullName>
        <ecNumber evidence="2">2.7.13.3</ecNumber>
    </recommendedName>
</protein>
<evidence type="ECO:0000259" key="10">
    <source>
        <dbReference type="PROSITE" id="PS50109"/>
    </source>
</evidence>
<dbReference type="EC" id="2.7.13.3" evidence="2"/>
<dbReference type="InterPro" id="IPR003594">
    <property type="entry name" value="HATPase_dom"/>
</dbReference>
<reference evidence="11 12" key="1">
    <citation type="submission" date="2016-10" db="EMBL/GenBank/DDBJ databases">
        <authorList>
            <person name="de Groot N.N."/>
        </authorList>
    </citation>
    <scope>NUCLEOTIDE SEQUENCE [LARGE SCALE GENOMIC DNA]</scope>
    <source>
        <strain evidence="11 12">MP1X4</strain>
    </source>
</reference>
<accession>A0A1H1XRA0</accession>
<comment type="catalytic activity">
    <reaction evidence="1">
        <text>ATP + protein L-histidine = ADP + protein N-phospho-L-histidine.</text>
        <dbReference type="EC" id="2.7.13.3"/>
    </reaction>
</comment>